<dbReference type="AlphaFoldDB" id="A0A7J0F896"/>
<dbReference type="EMBL" id="BJWL01000010">
    <property type="protein sequence ID" value="GFY94823.1"/>
    <property type="molecule type" value="Genomic_DNA"/>
</dbReference>
<feature type="domain" description="Disease resistance R13L4/SHOC-2-like LRR" evidence="2">
    <location>
        <begin position="12"/>
        <end position="171"/>
    </location>
</feature>
<dbReference type="PANTHER" id="PTHR15140:SF37">
    <property type="entry name" value="UBIQUITIN-LIKE DOMAIN-CONTAINING PROTEIN"/>
    <property type="match status" value="1"/>
</dbReference>
<accession>A0A7J0F896</accession>
<organism evidence="3 4">
    <name type="scientific">Actinidia rufa</name>
    <dbReference type="NCBI Taxonomy" id="165716"/>
    <lineage>
        <taxon>Eukaryota</taxon>
        <taxon>Viridiplantae</taxon>
        <taxon>Streptophyta</taxon>
        <taxon>Embryophyta</taxon>
        <taxon>Tracheophyta</taxon>
        <taxon>Spermatophyta</taxon>
        <taxon>Magnoliopsida</taxon>
        <taxon>eudicotyledons</taxon>
        <taxon>Gunneridae</taxon>
        <taxon>Pentapetalae</taxon>
        <taxon>asterids</taxon>
        <taxon>Ericales</taxon>
        <taxon>Actinidiaceae</taxon>
        <taxon>Actinidia</taxon>
    </lineage>
</organism>
<proteinExistence type="predicted"/>
<dbReference type="InterPro" id="IPR032675">
    <property type="entry name" value="LRR_dom_sf"/>
</dbReference>
<name>A0A7J0F896_9ERIC</name>
<protein>
    <recommendedName>
        <fullName evidence="2">Disease resistance R13L4/SHOC-2-like LRR domain-containing protein</fullName>
    </recommendedName>
</protein>
<dbReference type="InterPro" id="IPR055414">
    <property type="entry name" value="LRR_R13L4/SHOC2-like"/>
</dbReference>
<dbReference type="Pfam" id="PF23598">
    <property type="entry name" value="LRR_14"/>
    <property type="match status" value="1"/>
</dbReference>
<evidence type="ECO:0000259" key="2">
    <source>
        <dbReference type="Pfam" id="PF23598"/>
    </source>
</evidence>
<evidence type="ECO:0000256" key="1">
    <source>
        <dbReference type="ARBA" id="ARBA00022737"/>
    </source>
</evidence>
<sequence>MVEDQMEFDPMNLINLRELWVVIVGQSNRFTLDSIGRLRLLQSFDLRLYQQGSPWFPPLRPLSHCQHLIQLRLSNNRQQWKLPTELHEFLPNLKFLLLAAEGFMPEDPMPILEKLPQLTILQLMYFNVNKFVCTAGGFPQLQFLHIHMCCDAEELQVEEGGMPLLKGLMVADYIRIPERLRSIPACPWLHDLMDAWAY</sequence>
<gene>
    <name evidence="3" type="ORF">Acr_10g0002080</name>
</gene>
<dbReference type="Proteomes" id="UP000585474">
    <property type="component" value="Unassembled WGS sequence"/>
</dbReference>
<keyword evidence="1" id="KW-0677">Repeat</keyword>
<dbReference type="PANTHER" id="PTHR15140">
    <property type="entry name" value="TUBULIN-SPECIFIC CHAPERONE E"/>
    <property type="match status" value="1"/>
</dbReference>
<keyword evidence="4" id="KW-1185">Reference proteome</keyword>
<dbReference type="SUPFAM" id="SSF52058">
    <property type="entry name" value="L domain-like"/>
    <property type="match status" value="1"/>
</dbReference>
<dbReference type="OrthoDB" id="1917524at2759"/>
<comment type="caution">
    <text evidence="3">The sequence shown here is derived from an EMBL/GenBank/DDBJ whole genome shotgun (WGS) entry which is preliminary data.</text>
</comment>
<evidence type="ECO:0000313" key="3">
    <source>
        <dbReference type="EMBL" id="GFY94823.1"/>
    </source>
</evidence>
<evidence type="ECO:0000313" key="4">
    <source>
        <dbReference type="Proteomes" id="UP000585474"/>
    </source>
</evidence>
<dbReference type="Gene3D" id="3.80.10.10">
    <property type="entry name" value="Ribonuclease Inhibitor"/>
    <property type="match status" value="1"/>
</dbReference>
<reference evidence="3 4" key="1">
    <citation type="submission" date="2019-07" db="EMBL/GenBank/DDBJ databases">
        <title>De Novo Assembly of kiwifruit Actinidia rufa.</title>
        <authorList>
            <person name="Sugita-Konishi S."/>
            <person name="Sato K."/>
            <person name="Mori E."/>
            <person name="Abe Y."/>
            <person name="Kisaki G."/>
            <person name="Hamano K."/>
            <person name="Suezawa K."/>
            <person name="Otani M."/>
            <person name="Fukuda T."/>
            <person name="Manabe T."/>
            <person name="Gomi K."/>
            <person name="Tabuchi M."/>
            <person name="Akimitsu K."/>
            <person name="Kataoka I."/>
        </authorList>
    </citation>
    <scope>NUCLEOTIDE SEQUENCE [LARGE SCALE GENOMIC DNA]</scope>
    <source>
        <strain evidence="4">cv. Fuchu</strain>
    </source>
</reference>